<accession>A0A1L9VPS3</accession>
<gene>
    <name evidence="1" type="ORF">ASPGLDRAFT_44896</name>
</gene>
<dbReference type="OrthoDB" id="5392716at2759"/>
<name>A0A1L9VPS3_ASPGL</name>
<protein>
    <submittedName>
        <fullName evidence="1">Uncharacterized protein</fullName>
    </submittedName>
</protein>
<dbReference type="RefSeq" id="XP_022402617.1">
    <property type="nucleotide sequence ID" value="XM_022546112.1"/>
</dbReference>
<proteinExistence type="predicted"/>
<dbReference type="Proteomes" id="UP000184300">
    <property type="component" value="Unassembled WGS sequence"/>
</dbReference>
<reference evidence="2" key="1">
    <citation type="journal article" date="2017" name="Genome Biol.">
        <title>Comparative genomics reveals high biological diversity and specific adaptations in the industrially and medically important fungal genus Aspergillus.</title>
        <authorList>
            <person name="de Vries R.P."/>
            <person name="Riley R."/>
            <person name="Wiebenga A."/>
            <person name="Aguilar-Osorio G."/>
            <person name="Amillis S."/>
            <person name="Uchima C.A."/>
            <person name="Anderluh G."/>
            <person name="Asadollahi M."/>
            <person name="Askin M."/>
            <person name="Barry K."/>
            <person name="Battaglia E."/>
            <person name="Bayram O."/>
            <person name="Benocci T."/>
            <person name="Braus-Stromeyer S.A."/>
            <person name="Caldana C."/>
            <person name="Canovas D."/>
            <person name="Cerqueira G.C."/>
            <person name="Chen F."/>
            <person name="Chen W."/>
            <person name="Choi C."/>
            <person name="Clum A."/>
            <person name="Dos Santos R.A."/>
            <person name="Damasio A.R."/>
            <person name="Diallinas G."/>
            <person name="Emri T."/>
            <person name="Fekete E."/>
            <person name="Flipphi M."/>
            <person name="Freyberg S."/>
            <person name="Gallo A."/>
            <person name="Gournas C."/>
            <person name="Habgood R."/>
            <person name="Hainaut M."/>
            <person name="Harispe M.L."/>
            <person name="Henrissat B."/>
            <person name="Hilden K.S."/>
            <person name="Hope R."/>
            <person name="Hossain A."/>
            <person name="Karabika E."/>
            <person name="Karaffa L."/>
            <person name="Karanyi Z."/>
            <person name="Krasevec N."/>
            <person name="Kuo A."/>
            <person name="Kusch H."/>
            <person name="LaButti K."/>
            <person name="Lagendijk E.L."/>
            <person name="Lapidus A."/>
            <person name="Levasseur A."/>
            <person name="Lindquist E."/>
            <person name="Lipzen A."/>
            <person name="Logrieco A.F."/>
            <person name="MacCabe A."/>
            <person name="Maekelae M.R."/>
            <person name="Malavazi I."/>
            <person name="Melin P."/>
            <person name="Meyer V."/>
            <person name="Mielnichuk N."/>
            <person name="Miskei M."/>
            <person name="Molnar A.P."/>
            <person name="Mule G."/>
            <person name="Ngan C.Y."/>
            <person name="Orejas M."/>
            <person name="Orosz E."/>
            <person name="Ouedraogo J.P."/>
            <person name="Overkamp K.M."/>
            <person name="Park H.-S."/>
            <person name="Perrone G."/>
            <person name="Piumi F."/>
            <person name="Punt P.J."/>
            <person name="Ram A.F."/>
            <person name="Ramon A."/>
            <person name="Rauscher S."/>
            <person name="Record E."/>
            <person name="Riano-Pachon D.M."/>
            <person name="Robert V."/>
            <person name="Roehrig J."/>
            <person name="Ruller R."/>
            <person name="Salamov A."/>
            <person name="Salih N.S."/>
            <person name="Samson R.A."/>
            <person name="Sandor E."/>
            <person name="Sanguinetti M."/>
            <person name="Schuetze T."/>
            <person name="Sepcic K."/>
            <person name="Shelest E."/>
            <person name="Sherlock G."/>
            <person name="Sophianopoulou V."/>
            <person name="Squina F.M."/>
            <person name="Sun H."/>
            <person name="Susca A."/>
            <person name="Todd R.B."/>
            <person name="Tsang A."/>
            <person name="Unkles S.E."/>
            <person name="van de Wiele N."/>
            <person name="van Rossen-Uffink D."/>
            <person name="Oliveira J.V."/>
            <person name="Vesth T.C."/>
            <person name="Visser J."/>
            <person name="Yu J.-H."/>
            <person name="Zhou M."/>
            <person name="Andersen M.R."/>
            <person name="Archer D.B."/>
            <person name="Baker S.E."/>
            <person name="Benoit I."/>
            <person name="Brakhage A.A."/>
            <person name="Braus G.H."/>
            <person name="Fischer R."/>
            <person name="Frisvad J.C."/>
            <person name="Goldman G.H."/>
            <person name="Houbraken J."/>
            <person name="Oakley B."/>
            <person name="Pocsi I."/>
            <person name="Scazzocchio C."/>
            <person name="Seiboth B."/>
            <person name="vanKuyk P.A."/>
            <person name="Wortman J."/>
            <person name="Dyer P.S."/>
            <person name="Grigoriev I.V."/>
        </authorList>
    </citation>
    <scope>NUCLEOTIDE SEQUENCE [LARGE SCALE GENOMIC DNA]</scope>
    <source>
        <strain evidence="2">CBS 516.65</strain>
    </source>
</reference>
<dbReference type="VEuPathDB" id="FungiDB:ASPGLDRAFT_44896"/>
<dbReference type="EMBL" id="KV878893">
    <property type="protein sequence ID" value="OJJ85923.1"/>
    <property type="molecule type" value="Genomic_DNA"/>
</dbReference>
<dbReference type="AlphaFoldDB" id="A0A1L9VPS3"/>
<evidence type="ECO:0000313" key="1">
    <source>
        <dbReference type="EMBL" id="OJJ85923.1"/>
    </source>
</evidence>
<dbReference type="STRING" id="1160497.A0A1L9VPS3"/>
<sequence>MGYSQVHFLILEAEGYKITLRALHLLCTRLGLTRRIYDPVNRQLQEEEAAKGLLEGIGKGTIKGYGRELLYSHIRGCGYNIPRDRLFAIYHHHVCIPLSHLLATLLSCK</sequence>
<dbReference type="GeneID" id="34462373"/>
<organism evidence="1 2">
    <name type="scientific">Aspergillus glaucus CBS 516.65</name>
    <dbReference type="NCBI Taxonomy" id="1160497"/>
    <lineage>
        <taxon>Eukaryota</taxon>
        <taxon>Fungi</taxon>
        <taxon>Dikarya</taxon>
        <taxon>Ascomycota</taxon>
        <taxon>Pezizomycotina</taxon>
        <taxon>Eurotiomycetes</taxon>
        <taxon>Eurotiomycetidae</taxon>
        <taxon>Eurotiales</taxon>
        <taxon>Aspergillaceae</taxon>
        <taxon>Aspergillus</taxon>
        <taxon>Aspergillus subgen. Aspergillus</taxon>
    </lineage>
</organism>
<keyword evidence="2" id="KW-1185">Reference proteome</keyword>
<evidence type="ECO:0000313" key="2">
    <source>
        <dbReference type="Proteomes" id="UP000184300"/>
    </source>
</evidence>